<evidence type="ECO:0000313" key="4">
    <source>
        <dbReference type="EMBL" id="CAF1617264.1"/>
    </source>
</evidence>
<feature type="domain" description="Apple" evidence="2">
    <location>
        <begin position="64"/>
        <end position="107"/>
    </location>
</feature>
<proteinExistence type="predicted"/>
<organism evidence="3 6">
    <name type="scientific">Adineta steineri</name>
    <dbReference type="NCBI Taxonomy" id="433720"/>
    <lineage>
        <taxon>Eukaryota</taxon>
        <taxon>Metazoa</taxon>
        <taxon>Spiralia</taxon>
        <taxon>Gnathifera</taxon>
        <taxon>Rotifera</taxon>
        <taxon>Eurotatoria</taxon>
        <taxon>Bdelloidea</taxon>
        <taxon>Adinetida</taxon>
        <taxon>Adinetidae</taxon>
        <taxon>Adineta</taxon>
    </lineage>
</organism>
<dbReference type="Proteomes" id="UP000663877">
    <property type="component" value="Unassembled WGS sequence"/>
</dbReference>
<protein>
    <recommendedName>
        <fullName evidence="2">Apple domain-containing protein</fullName>
    </recommendedName>
</protein>
<dbReference type="Proteomes" id="UP000663832">
    <property type="component" value="Unassembled WGS sequence"/>
</dbReference>
<dbReference type="EMBL" id="CAJNOI010000025">
    <property type="protein sequence ID" value="CAF0854194.1"/>
    <property type="molecule type" value="Genomic_DNA"/>
</dbReference>
<keyword evidence="5" id="KW-1185">Reference proteome</keyword>
<evidence type="ECO:0000313" key="5">
    <source>
        <dbReference type="Proteomes" id="UP000663832"/>
    </source>
</evidence>
<dbReference type="InterPro" id="IPR003609">
    <property type="entry name" value="Pan_app"/>
</dbReference>
<evidence type="ECO:0000256" key="1">
    <source>
        <dbReference type="SAM" id="SignalP"/>
    </source>
</evidence>
<reference evidence="3" key="1">
    <citation type="submission" date="2021-02" db="EMBL/GenBank/DDBJ databases">
        <authorList>
            <person name="Nowell W R."/>
        </authorList>
    </citation>
    <scope>NUCLEOTIDE SEQUENCE</scope>
</reference>
<comment type="caution">
    <text evidence="3">The sequence shown here is derived from an EMBL/GenBank/DDBJ whole genome shotgun (WGS) entry which is preliminary data.</text>
</comment>
<dbReference type="AlphaFoldDB" id="A0A813WLW0"/>
<dbReference type="OrthoDB" id="10359476at2759"/>
<dbReference type="Pfam" id="PF14295">
    <property type="entry name" value="PAN_4"/>
    <property type="match status" value="1"/>
</dbReference>
<feature type="signal peptide" evidence="1">
    <location>
        <begin position="1"/>
        <end position="21"/>
    </location>
</feature>
<evidence type="ECO:0000313" key="3">
    <source>
        <dbReference type="EMBL" id="CAF0854194.1"/>
    </source>
</evidence>
<dbReference type="Gene3D" id="3.50.4.10">
    <property type="entry name" value="Hepatocyte Growth Factor"/>
    <property type="match status" value="1"/>
</dbReference>
<name>A0A813WLW0_9BILA</name>
<sequence>MQSSIIAFMLIGIVIISQTNAKSFYNDDDFEEELAEALSSMKRGAVYNNLATSARCTEIVIGQDHNGGDIDASHTAVQLSPAACAALCETYAACVAWTFNVNNGNCYTKSSITASSATSAGITGTCKKSSK</sequence>
<keyword evidence="1" id="KW-0732">Signal</keyword>
<gene>
    <name evidence="3" type="ORF">BJG266_LOCUS8012</name>
    <name evidence="4" type="ORF">QVE165_LOCUS55027</name>
</gene>
<accession>A0A813WLW0</accession>
<feature type="chain" id="PRO_5035683232" description="Apple domain-containing protein" evidence="1">
    <location>
        <begin position="22"/>
        <end position="131"/>
    </location>
</feature>
<dbReference type="EMBL" id="CAJNOM010001721">
    <property type="protein sequence ID" value="CAF1617264.1"/>
    <property type="molecule type" value="Genomic_DNA"/>
</dbReference>
<evidence type="ECO:0000313" key="6">
    <source>
        <dbReference type="Proteomes" id="UP000663877"/>
    </source>
</evidence>
<evidence type="ECO:0000259" key="2">
    <source>
        <dbReference type="Pfam" id="PF14295"/>
    </source>
</evidence>